<name>A0AAV1SA02_9ROSI</name>
<comment type="catalytic activity">
    <reaction evidence="10">
        <text>a primary alcohol + NAD(+) = an aldehyde + NADH + H(+)</text>
        <dbReference type="Rhea" id="RHEA:10736"/>
        <dbReference type="ChEBI" id="CHEBI:15378"/>
        <dbReference type="ChEBI" id="CHEBI:15734"/>
        <dbReference type="ChEBI" id="CHEBI:17478"/>
        <dbReference type="ChEBI" id="CHEBI:57540"/>
        <dbReference type="ChEBI" id="CHEBI:57945"/>
        <dbReference type="EC" id="1.1.1.1"/>
    </reaction>
</comment>
<evidence type="ECO:0000256" key="4">
    <source>
        <dbReference type="ARBA" id="ARBA00013190"/>
    </source>
</evidence>
<keyword evidence="8" id="KW-0520">NAD</keyword>
<dbReference type="PROSITE" id="PS00059">
    <property type="entry name" value="ADH_ZINC"/>
    <property type="match status" value="1"/>
</dbReference>
<dbReference type="Gene3D" id="3.40.50.720">
    <property type="entry name" value="NAD(P)-binding Rossmann-like Domain"/>
    <property type="match status" value="1"/>
</dbReference>
<dbReference type="GO" id="GO:0051903">
    <property type="term" value="F:S-(hydroxymethyl)glutathione dehydrogenase [NAD(P)+] activity"/>
    <property type="evidence" value="ECO:0007669"/>
    <property type="project" value="TreeGrafter"/>
</dbReference>
<dbReference type="GO" id="GO:0046294">
    <property type="term" value="P:formaldehyde catabolic process"/>
    <property type="evidence" value="ECO:0007669"/>
    <property type="project" value="TreeGrafter"/>
</dbReference>
<dbReference type="InterPro" id="IPR013154">
    <property type="entry name" value="ADH-like_N"/>
</dbReference>
<feature type="transmembrane region" description="Helical" evidence="12">
    <location>
        <begin position="128"/>
        <end position="147"/>
    </location>
</feature>
<evidence type="ECO:0000259" key="13">
    <source>
        <dbReference type="Pfam" id="PF00107"/>
    </source>
</evidence>
<keyword evidence="5 11" id="KW-0479">Metal-binding</keyword>
<feature type="domain" description="Alcohol dehydrogenase-like C-terminal" evidence="13">
    <location>
        <begin position="442"/>
        <end position="564"/>
    </location>
</feature>
<feature type="domain" description="Alcohol dehydrogenase-like N-terminal" evidence="14">
    <location>
        <begin position="271"/>
        <end position="400"/>
    </location>
</feature>
<evidence type="ECO:0000256" key="10">
    <source>
        <dbReference type="ARBA" id="ARBA00049243"/>
    </source>
</evidence>
<comment type="subunit">
    <text evidence="3">Homodimer.</text>
</comment>
<evidence type="ECO:0000256" key="1">
    <source>
        <dbReference type="ARBA" id="ARBA00001947"/>
    </source>
</evidence>
<evidence type="ECO:0000256" key="11">
    <source>
        <dbReference type="RuleBase" id="RU361277"/>
    </source>
</evidence>
<keyword evidence="6 11" id="KW-0862">Zinc</keyword>
<comment type="catalytic activity">
    <reaction evidence="9">
        <text>a secondary alcohol + NAD(+) = a ketone + NADH + H(+)</text>
        <dbReference type="Rhea" id="RHEA:10740"/>
        <dbReference type="ChEBI" id="CHEBI:15378"/>
        <dbReference type="ChEBI" id="CHEBI:17087"/>
        <dbReference type="ChEBI" id="CHEBI:35681"/>
        <dbReference type="ChEBI" id="CHEBI:57540"/>
        <dbReference type="ChEBI" id="CHEBI:57945"/>
        <dbReference type="EC" id="1.1.1.1"/>
    </reaction>
</comment>
<dbReference type="GO" id="GO:0008270">
    <property type="term" value="F:zinc ion binding"/>
    <property type="evidence" value="ECO:0007669"/>
    <property type="project" value="InterPro"/>
</dbReference>
<protein>
    <recommendedName>
        <fullName evidence="4">alcohol dehydrogenase</fullName>
        <ecNumber evidence="4">1.1.1.1</ecNumber>
    </recommendedName>
</protein>
<dbReference type="FunFam" id="3.40.50.720:FF:000003">
    <property type="entry name" value="S-(hydroxymethyl)glutathione dehydrogenase"/>
    <property type="match status" value="1"/>
</dbReference>
<comment type="cofactor">
    <cofactor evidence="1 11">
        <name>Zn(2+)</name>
        <dbReference type="ChEBI" id="CHEBI:29105"/>
    </cofactor>
</comment>
<evidence type="ECO:0000256" key="3">
    <source>
        <dbReference type="ARBA" id="ARBA00011738"/>
    </source>
</evidence>
<dbReference type="EC" id="1.1.1.1" evidence="4"/>
<dbReference type="AlphaFoldDB" id="A0AAV1SA02"/>
<keyword evidence="7" id="KW-0560">Oxidoreductase</keyword>
<evidence type="ECO:0000256" key="9">
    <source>
        <dbReference type="ARBA" id="ARBA00049164"/>
    </source>
</evidence>
<dbReference type="InterPro" id="IPR013149">
    <property type="entry name" value="ADH-like_C"/>
</dbReference>
<keyword evidence="16" id="KW-1185">Reference proteome</keyword>
<dbReference type="Pfam" id="PF00107">
    <property type="entry name" value="ADH_zinc_N"/>
    <property type="match status" value="1"/>
</dbReference>
<keyword evidence="12" id="KW-0472">Membrane</keyword>
<dbReference type="EMBL" id="CAWUPB010001173">
    <property type="protein sequence ID" value="CAK7347178.1"/>
    <property type="molecule type" value="Genomic_DNA"/>
</dbReference>
<dbReference type="InterPro" id="IPR011032">
    <property type="entry name" value="GroES-like_sf"/>
</dbReference>
<evidence type="ECO:0000256" key="6">
    <source>
        <dbReference type="ARBA" id="ARBA00022833"/>
    </source>
</evidence>
<evidence type="ECO:0000259" key="14">
    <source>
        <dbReference type="Pfam" id="PF08240"/>
    </source>
</evidence>
<evidence type="ECO:0000256" key="2">
    <source>
        <dbReference type="ARBA" id="ARBA00010902"/>
    </source>
</evidence>
<dbReference type="SUPFAM" id="SSF50129">
    <property type="entry name" value="GroES-like"/>
    <property type="match status" value="2"/>
</dbReference>
<organism evidence="15 16">
    <name type="scientific">Dovyalis caffra</name>
    <dbReference type="NCBI Taxonomy" id="77055"/>
    <lineage>
        <taxon>Eukaryota</taxon>
        <taxon>Viridiplantae</taxon>
        <taxon>Streptophyta</taxon>
        <taxon>Embryophyta</taxon>
        <taxon>Tracheophyta</taxon>
        <taxon>Spermatophyta</taxon>
        <taxon>Magnoliopsida</taxon>
        <taxon>eudicotyledons</taxon>
        <taxon>Gunneridae</taxon>
        <taxon>Pentapetalae</taxon>
        <taxon>rosids</taxon>
        <taxon>fabids</taxon>
        <taxon>Malpighiales</taxon>
        <taxon>Salicaceae</taxon>
        <taxon>Flacourtieae</taxon>
        <taxon>Dovyalis</taxon>
    </lineage>
</organism>
<dbReference type="Gene3D" id="3.90.180.10">
    <property type="entry name" value="Medium-chain alcohol dehydrogenases, catalytic domain"/>
    <property type="match status" value="1"/>
</dbReference>
<feature type="transmembrane region" description="Helical" evidence="12">
    <location>
        <begin position="217"/>
        <end position="243"/>
    </location>
</feature>
<comment type="similarity">
    <text evidence="2">Belongs to the zinc-containing alcohol dehydrogenase family. Class-III subfamily.</text>
</comment>
<dbReference type="PANTHER" id="PTHR43880">
    <property type="entry name" value="ALCOHOL DEHYDROGENASE"/>
    <property type="match status" value="1"/>
</dbReference>
<dbReference type="InterPro" id="IPR036291">
    <property type="entry name" value="NAD(P)-bd_dom_sf"/>
</dbReference>
<accession>A0AAV1SA02</accession>
<evidence type="ECO:0000256" key="7">
    <source>
        <dbReference type="ARBA" id="ARBA00023002"/>
    </source>
</evidence>
<dbReference type="Proteomes" id="UP001314170">
    <property type="component" value="Unassembled WGS sequence"/>
</dbReference>
<keyword evidence="12" id="KW-0812">Transmembrane</keyword>
<comment type="caution">
    <text evidence="15">The sequence shown here is derived from an EMBL/GenBank/DDBJ whole genome shotgun (WGS) entry which is preliminary data.</text>
</comment>
<gene>
    <name evidence="15" type="ORF">DCAF_LOCUS19862</name>
</gene>
<dbReference type="PANTHER" id="PTHR43880:SF10">
    <property type="entry name" value="ALCOHOL DEHYDROGENASE-LIKE 2"/>
    <property type="match status" value="1"/>
</dbReference>
<dbReference type="Pfam" id="PF08240">
    <property type="entry name" value="ADH_N"/>
    <property type="match status" value="1"/>
</dbReference>
<keyword evidence="12" id="KW-1133">Transmembrane helix</keyword>
<dbReference type="InterPro" id="IPR002328">
    <property type="entry name" value="ADH_Zn_CS"/>
</dbReference>
<evidence type="ECO:0000256" key="8">
    <source>
        <dbReference type="ARBA" id="ARBA00023027"/>
    </source>
</evidence>
<evidence type="ECO:0000313" key="16">
    <source>
        <dbReference type="Proteomes" id="UP001314170"/>
    </source>
</evidence>
<proteinExistence type="inferred from homology"/>
<dbReference type="FunFam" id="3.90.180.10:FF:000007">
    <property type="entry name" value="Alcohol dehydrogenase 6"/>
    <property type="match status" value="1"/>
</dbReference>
<dbReference type="GO" id="GO:0005829">
    <property type="term" value="C:cytosol"/>
    <property type="evidence" value="ECO:0007669"/>
    <property type="project" value="TreeGrafter"/>
</dbReference>
<dbReference type="GO" id="GO:0004022">
    <property type="term" value="F:alcohol dehydrogenase (NAD+) activity"/>
    <property type="evidence" value="ECO:0007669"/>
    <property type="project" value="UniProtKB-EC"/>
</dbReference>
<evidence type="ECO:0000313" key="15">
    <source>
        <dbReference type="EMBL" id="CAK7347178.1"/>
    </source>
</evidence>
<dbReference type="SUPFAM" id="SSF51735">
    <property type="entry name" value="NAD(P)-binding Rossmann-fold domains"/>
    <property type="match status" value="1"/>
</dbReference>
<evidence type="ECO:0000256" key="12">
    <source>
        <dbReference type="SAM" id="Phobius"/>
    </source>
</evidence>
<reference evidence="15 16" key="1">
    <citation type="submission" date="2024-01" db="EMBL/GenBank/DDBJ databases">
        <authorList>
            <person name="Waweru B."/>
        </authorList>
    </citation>
    <scope>NUCLEOTIDE SEQUENCE [LARGE SCALE GENOMIC DNA]</scope>
</reference>
<evidence type="ECO:0000256" key="5">
    <source>
        <dbReference type="ARBA" id="ARBA00022723"/>
    </source>
</evidence>
<sequence>MKTAKATNSEKAKDMVTAVNSNIQKAAVTLAIETAAVVLPFPLIERDLLLAAVVVRQIAVVELIDCSIEVKPEGPAARIQRTACWNQRPRSCSADNACKQKPAILPPREPPEMAEVDAVAAAPADFDFAAVVMMLVIVVAVMVADLADQRGLFWWWWKQLARVASPGVLLRYSQSLSSKALTRRQQQKHFFYASEANQIHDGKLCFAITLIDRSFKFIAYTCNIAPVPNTILVYTILAFLVLFARTAAICRIPGDPLVIEDIEVEPPKAWEVRIRILCASLCHSDVTFWKMQAGPVSIFPRIFGHEAAGVVESVGEHVQEVKEGDLVLPVFASHCGECRDCKSAKSNICSKFDASSAYFGMPRDGTRRFRDMKGEVLHHFLNVSSFSQYTVVDVAHVVKITTDIPIDKACLLSCGVSTGVGAAWKVAELEEGSTVAIFGLGAVGLAVAEGARIRGASKIIVVDLNPEKFEIGKKFGLTDFINPANCGEKPVSEVIKEITDGGADYCFECIGLASLMTDAFTSSGEGWGKTVVLGVEMHGSPLILSPYEILRGRTVTGSSMGGLKPKFDLPILAEKYLSKELNLEQFITHEVSFNDINNAFQLLLEGKSPGPFLNPSLRSKKKIIEPSQPAASKSSLELPQNGNPGLHCVGSHYITQLPPTFTGTVTQ</sequence>